<comment type="caution">
    <text evidence="2">The sequence shown here is derived from an EMBL/GenBank/DDBJ whole genome shotgun (WGS) entry which is preliminary data.</text>
</comment>
<name>A0A8T0Q830_PANVG</name>
<sequence>MVAPSSSTSTASSLPGMCTSTINITAEAFDSNSETQTETDPDDDDRWGYCRVVPRGPTLRVIRRGDGTFRCPVCPSLASRWTSPNEVRDHVIGKAKSRALREDNKKKYSRH</sequence>
<feature type="region of interest" description="Disordered" evidence="1">
    <location>
        <begin position="27"/>
        <end position="47"/>
    </location>
</feature>
<accession>A0A8T0Q830</accession>
<dbReference type="Proteomes" id="UP000823388">
    <property type="component" value="Chromosome 7K"/>
</dbReference>
<reference evidence="2" key="1">
    <citation type="submission" date="2020-05" db="EMBL/GenBank/DDBJ databases">
        <title>WGS assembly of Panicum virgatum.</title>
        <authorList>
            <person name="Lovell J.T."/>
            <person name="Jenkins J."/>
            <person name="Shu S."/>
            <person name="Juenger T.E."/>
            <person name="Schmutz J."/>
        </authorList>
    </citation>
    <scope>NUCLEOTIDE SEQUENCE</scope>
    <source>
        <strain evidence="2">AP13</strain>
    </source>
</reference>
<evidence type="ECO:0000313" key="3">
    <source>
        <dbReference type="Proteomes" id="UP000823388"/>
    </source>
</evidence>
<protein>
    <submittedName>
        <fullName evidence="2">Uncharacterized protein</fullName>
    </submittedName>
</protein>
<dbReference type="AlphaFoldDB" id="A0A8T0Q830"/>
<evidence type="ECO:0000256" key="1">
    <source>
        <dbReference type="SAM" id="MobiDB-lite"/>
    </source>
</evidence>
<proteinExistence type="predicted"/>
<gene>
    <name evidence="2" type="ORF">PVAP13_7KG023187</name>
</gene>
<organism evidence="2 3">
    <name type="scientific">Panicum virgatum</name>
    <name type="common">Blackwell switchgrass</name>
    <dbReference type="NCBI Taxonomy" id="38727"/>
    <lineage>
        <taxon>Eukaryota</taxon>
        <taxon>Viridiplantae</taxon>
        <taxon>Streptophyta</taxon>
        <taxon>Embryophyta</taxon>
        <taxon>Tracheophyta</taxon>
        <taxon>Spermatophyta</taxon>
        <taxon>Magnoliopsida</taxon>
        <taxon>Liliopsida</taxon>
        <taxon>Poales</taxon>
        <taxon>Poaceae</taxon>
        <taxon>PACMAD clade</taxon>
        <taxon>Panicoideae</taxon>
        <taxon>Panicodae</taxon>
        <taxon>Paniceae</taxon>
        <taxon>Panicinae</taxon>
        <taxon>Panicum</taxon>
        <taxon>Panicum sect. Hiantes</taxon>
    </lineage>
</organism>
<keyword evidence="3" id="KW-1185">Reference proteome</keyword>
<evidence type="ECO:0000313" key="2">
    <source>
        <dbReference type="EMBL" id="KAG2571031.1"/>
    </source>
</evidence>
<dbReference type="EMBL" id="CM029049">
    <property type="protein sequence ID" value="KAG2571031.1"/>
    <property type="molecule type" value="Genomic_DNA"/>
</dbReference>
<feature type="compositionally biased region" description="Polar residues" evidence="1">
    <location>
        <begin position="27"/>
        <end position="36"/>
    </location>
</feature>